<keyword evidence="1" id="KW-0677">Repeat</keyword>
<dbReference type="Pfam" id="PF12796">
    <property type="entry name" value="Ank_2"/>
    <property type="match status" value="1"/>
</dbReference>
<evidence type="ECO:0000256" key="1">
    <source>
        <dbReference type="ARBA" id="ARBA00022737"/>
    </source>
</evidence>
<dbReference type="GeneID" id="54361325"/>
<dbReference type="OrthoDB" id="4772757at2759"/>
<reference evidence="5" key="3">
    <citation type="submission" date="2025-08" db="UniProtKB">
        <authorList>
            <consortium name="RefSeq"/>
        </authorList>
    </citation>
    <scope>IDENTIFICATION</scope>
    <source>
        <strain evidence="5">CBS 342.82</strain>
    </source>
</reference>
<reference evidence="5" key="2">
    <citation type="submission" date="2020-04" db="EMBL/GenBank/DDBJ databases">
        <authorList>
            <consortium name="NCBI Genome Project"/>
        </authorList>
    </citation>
    <scope>NUCLEOTIDE SEQUENCE</scope>
    <source>
        <strain evidence="5">CBS 342.82</strain>
    </source>
</reference>
<dbReference type="Proteomes" id="UP000504637">
    <property type="component" value="Unplaced"/>
</dbReference>
<keyword evidence="4" id="KW-1185">Reference proteome</keyword>
<accession>A0A6J3LUF3</accession>
<dbReference type="SMART" id="SM00248">
    <property type="entry name" value="ANK"/>
    <property type="match status" value="7"/>
</dbReference>
<dbReference type="RefSeq" id="XP_033455288.1">
    <property type="nucleotide sequence ID" value="XM_033603525.1"/>
</dbReference>
<evidence type="ECO:0000256" key="2">
    <source>
        <dbReference type="ARBA" id="ARBA00023043"/>
    </source>
</evidence>
<evidence type="ECO:0000313" key="5">
    <source>
        <dbReference type="RefSeq" id="XP_033455288.1"/>
    </source>
</evidence>
<dbReference type="Gene3D" id="1.25.40.20">
    <property type="entry name" value="Ankyrin repeat-containing domain"/>
    <property type="match status" value="1"/>
</dbReference>
<proteinExistence type="predicted"/>
<evidence type="ECO:0000256" key="3">
    <source>
        <dbReference type="SAM" id="MobiDB-lite"/>
    </source>
</evidence>
<dbReference type="SUPFAM" id="SSF48403">
    <property type="entry name" value="Ankyrin repeat"/>
    <property type="match status" value="1"/>
</dbReference>
<feature type="region of interest" description="Disordered" evidence="3">
    <location>
        <begin position="433"/>
        <end position="467"/>
    </location>
</feature>
<protein>
    <submittedName>
        <fullName evidence="5">Ankyrin</fullName>
    </submittedName>
</protein>
<dbReference type="AlphaFoldDB" id="A0A6J3LUF3"/>
<dbReference type="PANTHER" id="PTHR24198">
    <property type="entry name" value="ANKYRIN REPEAT AND PROTEIN KINASE DOMAIN-CONTAINING PROTEIN"/>
    <property type="match status" value="1"/>
</dbReference>
<gene>
    <name evidence="5" type="ORF">K489DRAFT_374436</name>
</gene>
<dbReference type="InterPro" id="IPR036770">
    <property type="entry name" value="Ankyrin_rpt-contain_sf"/>
</dbReference>
<reference evidence="5" key="1">
    <citation type="submission" date="2020-01" db="EMBL/GenBank/DDBJ databases">
        <authorList>
            <consortium name="DOE Joint Genome Institute"/>
            <person name="Haridas S."/>
            <person name="Albert R."/>
            <person name="Binder M."/>
            <person name="Bloem J."/>
            <person name="Labutti K."/>
            <person name="Salamov A."/>
            <person name="Andreopoulos B."/>
            <person name="Baker S.E."/>
            <person name="Barry K."/>
            <person name="Bills G."/>
            <person name="Bluhm B.H."/>
            <person name="Cannon C."/>
            <person name="Castanera R."/>
            <person name="Culley D.E."/>
            <person name="Daum C."/>
            <person name="Ezra D."/>
            <person name="Gonzalez J.B."/>
            <person name="Henrissat B."/>
            <person name="Kuo A."/>
            <person name="Liang C."/>
            <person name="Lipzen A."/>
            <person name="Lutzoni F."/>
            <person name="Magnuson J."/>
            <person name="Mondo S."/>
            <person name="Nolan M."/>
            <person name="Ohm R."/>
            <person name="Pangilinan J."/>
            <person name="Park H.-J."/>
            <person name="Ramirez L."/>
            <person name="Alfaro M."/>
            <person name="Sun H."/>
            <person name="Tritt A."/>
            <person name="Yoshinaga Y."/>
            <person name="Zwiers L.-H."/>
            <person name="Turgeon B.G."/>
            <person name="Goodwin S.B."/>
            <person name="Spatafora J.W."/>
            <person name="Crous P.W."/>
            <person name="Grigoriev I.V."/>
        </authorList>
    </citation>
    <scope>NUCLEOTIDE SEQUENCE</scope>
    <source>
        <strain evidence="5">CBS 342.82</strain>
    </source>
</reference>
<keyword evidence="2" id="KW-0040">ANK repeat</keyword>
<dbReference type="PANTHER" id="PTHR24198:SF165">
    <property type="entry name" value="ANKYRIN REPEAT-CONTAINING PROTEIN-RELATED"/>
    <property type="match status" value="1"/>
</dbReference>
<dbReference type="Pfam" id="PF00023">
    <property type="entry name" value="Ank"/>
    <property type="match status" value="1"/>
</dbReference>
<evidence type="ECO:0000313" key="4">
    <source>
        <dbReference type="Proteomes" id="UP000504637"/>
    </source>
</evidence>
<name>A0A6J3LUF3_9PEZI</name>
<dbReference type="InterPro" id="IPR002110">
    <property type="entry name" value="Ankyrin_rpt"/>
</dbReference>
<organism evidence="5">
    <name type="scientific">Dissoconium aciculare CBS 342.82</name>
    <dbReference type="NCBI Taxonomy" id="1314786"/>
    <lineage>
        <taxon>Eukaryota</taxon>
        <taxon>Fungi</taxon>
        <taxon>Dikarya</taxon>
        <taxon>Ascomycota</taxon>
        <taxon>Pezizomycotina</taxon>
        <taxon>Dothideomycetes</taxon>
        <taxon>Dothideomycetidae</taxon>
        <taxon>Mycosphaerellales</taxon>
        <taxon>Dissoconiaceae</taxon>
        <taxon>Dissoconium</taxon>
    </lineage>
</organism>
<sequence>MGPTLRAKIFLQPSRSSDSDISIYMSVTASTNEALDALIGAEDDQTKQQRHELVAENVCFPHWTYITDLEDATFNMAIDYMRSRRRHRKNGVFETEWKEQPKLEDPTLRARNLLSAAALCGNTPVVNTLLKSEEFAAVAHTGSEWTPFFHHPLTLAAAGGHLGVVKTLLSHGYRLARDTETTFKVDQSISDNLNVRRDESGFLYFPPPRPWRNGEQAEWSDISATARHPLSAAVLNGHADVVNLLLDNEHRLPQDDTMYLKAMMAGAMAGRLDLVELLLQVVQRSLEDIAYLGWILLHYAVLGGHVATVATLEKWGVNTNVNMFRNSLMQHSSYLLRGGNRFMSTLQIAAFEGHTDMVRFLLARYPWVNSRGTFSRYPVDWAARKGNQDVLELLLDHDGTPADPSVALIGASATGQISSARRSRLWTGLSDGGRKISRATRPEQGDKGLQFRGHDDTCGSWSMSKPR</sequence>